<protein>
    <recommendedName>
        <fullName evidence="2">WH2 domain-containing protein</fullName>
    </recommendedName>
</protein>
<dbReference type="PROSITE" id="PS51082">
    <property type="entry name" value="WH2"/>
    <property type="match status" value="1"/>
</dbReference>
<evidence type="ECO:0000256" key="1">
    <source>
        <dbReference type="SAM" id="MobiDB-lite"/>
    </source>
</evidence>
<dbReference type="GO" id="GO:0030048">
    <property type="term" value="P:actin filament-based movement"/>
    <property type="evidence" value="ECO:0007669"/>
    <property type="project" value="TreeGrafter"/>
</dbReference>
<feature type="domain" description="WH2" evidence="2">
    <location>
        <begin position="35"/>
        <end position="52"/>
    </location>
</feature>
<dbReference type="AlphaFoldDB" id="A0A3B3CX34"/>
<dbReference type="OMA" id="PVIESKC"/>
<evidence type="ECO:0000313" key="4">
    <source>
        <dbReference type="Proteomes" id="UP000261560"/>
    </source>
</evidence>
<dbReference type="CDD" id="cd22076">
    <property type="entry name" value="WH2_WAS_WASL-1"/>
    <property type="match status" value="1"/>
</dbReference>
<dbReference type="Pfam" id="PF02205">
    <property type="entry name" value="WH2"/>
    <property type="match status" value="1"/>
</dbReference>
<dbReference type="PANTHER" id="PTHR48226:SF1">
    <property type="entry name" value="WAS_WASL-INTERACTING PROTEIN FAMILY MEMBER 1"/>
    <property type="match status" value="1"/>
</dbReference>
<evidence type="ECO:0000313" key="3">
    <source>
        <dbReference type="Ensembl" id="ENSOMEP00000022171.1"/>
    </source>
</evidence>
<dbReference type="GeneTree" id="ENSGT00910000144296"/>
<proteinExistence type="predicted"/>
<evidence type="ECO:0000259" key="2">
    <source>
        <dbReference type="PROSITE" id="PS51082"/>
    </source>
</evidence>
<dbReference type="Proteomes" id="UP000261560">
    <property type="component" value="Unplaced"/>
</dbReference>
<feature type="compositionally biased region" description="Polar residues" evidence="1">
    <location>
        <begin position="24"/>
        <end position="36"/>
    </location>
</feature>
<reference evidence="3" key="1">
    <citation type="submission" date="2025-08" db="UniProtKB">
        <authorList>
            <consortium name="Ensembl"/>
        </authorList>
    </citation>
    <scope>IDENTIFICATION</scope>
</reference>
<organism evidence="3 4">
    <name type="scientific">Oryzias melastigma</name>
    <name type="common">Marine medaka</name>
    <dbReference type="NCBI Taxonomy" id="30732"/>
    <lineage>
        <taxon>Eukaryota</taxon>
        <taxon>Metazoa</taxon>
        <taxon>Chordata</taxon>
        <taxon>Craniata</taxon>
        <taxon>Vertebrata</taxon>
        <taxon>Euteleostomi</taxon>
        <taxon>Actinopterygii</taxon>
        <taxon>Neopterygii</taxon>
        <taxon>Teleostei</taxon>
        <taxon>Neoteleostei</taxon>
        <taxon>Acanthomorphata</taxon>
        <taxon>Ovalentaria</taxon>
        <taxon>Atherinomorphae</taxon>
        <taxon>Beloniformes</taxon>
        <taxon>Adrianichthyidae</taxon>
        <taxon>Oryziinae</taxon>
        <taxon>Oryzias</taxon>
    </lineage>
</organism>
<dbReference type="GO" id="GO:0003779">
    <property type="term" value="F:actin binding"/>
    <property type="evidence" value="ECO:0007669"/>
    <property type="project" value="InterPro"/>
</dbReference>
<dbReference type="STRING" id="30732.ENSOMEP00000022171"/>
<dbReference type="InterPro" id="IPR053099">
    <property type="entry name" value="WAS/WASL-interacting_domain"/>
</dbReference>
<dbReference type="SMART" id="SM00246">
    <property type="entry name" value="WH2"/>
    <property type="match status" value="1"/>
</dbReference>
<dbReference type="PANTHER" id="PTHR48226">
    <property type="entry name" value="OS06G0326200 PROTEIN"/>
    <property type="match status" value="1"/>
</dbReference>
<reference evidence="3" key="2">
    <citation type="submission" date="2025-09" db="UniProtKB">
        <authorList>
            <consortium name="Ensembl"/>
        </authorList>
    </citation>
    <scope>IDENTIFICATION</scope>
</reference>
<dbReference type="Ensembl" id="ENSOMET00000015442.1">
    <property type="protein sequence ID" value="ENSOMEP00000022171.1"/>
    <property type="gene ID" value="ENSOMEG00000001578.1"/>
</dbReference>
<dbReference type="GO" id="GO:0005884">
    <property type="term" value="C:actin filament"/>
    <property type="evidence" value="ECO:0007669"/>
    <property type="project" value="TreeGrafter"/>
</dbReference>
<feature type="region of interest" description="Disordered" evidence="1">
    <location>
        <begin position="1"/>
        <end position="65"/>
    </location>
</feature>
<keyword evidence="4" id="KW-1185">Reference proteome</keyword>
<dbReference type="InterPro" id="IPR003124">
    <property type="entry name" value="WH2_dom"/>
</dbReference>
<accession>A0A3B3CX34</accession>
<sequence>MPAPPPPPPPGPPPPPTLALANTEKPSLNRSEQQGRNALLSDISKGARLKKTVTNDRSGPVFESK</sequence>
<name>A0A3B3CX34_ORYME</name>
<dbReference type="PaxDb" id="30732-ENSOMEP00000022171"/>
<feature type="compositionally biased region" description="Pro residues" evidence="1">
    <location>
        <begin position="1"/>
        <end position="17"/>
    </location>
</feature>